<proteinExistence type="predicted"/>
<organism evidence="11 12">
    <name type="scientific">Solea senegalensis</name>
    <name type="common">Senegalese sole</name>
    <dbReference type="NCBI Taxonomy" id="28829"/>
    <lineage>
        <taxon>Eukaryota</taxon>
        <taxon>Metazoa</taxon>
        <taxon>Chordata</taxon>
        <taxon>Craniata</taxon>
        <taxon>Vertebrata</taxon>
        <taxon>Euteleostomi</taxon>
        <taxon>Actinopterygii</taxon>
        <taxon>Neopterygii</taxon>
        <taxon>Teleostei</taxon>
        <taxon>Neoteleostei</taxon>
        <taxon>Acanthomorphata</taxon>
        <taxon>Carangaria</taxon>
        <taxon>Pleuronectiformes</taxon>
        <taxon>Pleuronectoidei</taxon>
        <taxon>Soleidae</taxon>
        <taxon>Solea</taxon>
    </lineage>
</organism>
<dbReference type="PROSITE" id="PS50835">
    <property type="entry name" value="IG_LIKE"/>
    <property type="match status" value="1"/>
</dbReference>
<keyword evidence="12" id="KW-1185">Reference proteome</keyword>
<gene>
    <name evidence="11" type="ORF">JOB18_029213</name>
</gene>
<dbReference type="GO" id="GO:0016020">
    <property type="term" value="C:membrane"/>
    <property type="evidence" value="ECO:0007669"/>
    <property type="project" value="UniProtKB-SubCell"/>
</dbReference>
<dbReference type="InterPro" id="IPR015621">
    <property type="entry name" value="IL-1_rcpt_fam"/>
</dbReference>
<evidence type="ECO:0000259" key="8">
    <source>
        <dbReference type="PROSITE" id="PS50104"/>
    </source>
</evidence>
<evidence type="ECO:0000256" key="4">
    <source>
        <dbReference type="ARBA" id="ARBA00023157"/>
    </source>
</evidence>
<keyword evidence="2" id="KW-0812">Transmembrane</keyword>
<feature type="domain" description="TIR" evidence="8">
    <location>
        <begin position="316"/>
        <end position="463"/>
    </location>
</feature>
<evidence type="ECO:0000256" key="5">
    <source>
        <dbReference type="ARBA" id="ARBA00023170"/>
    </source>
</evidence>
<dbReference type="EMBL" id="JAGKHQ010000019">
    <property type="protein sequence ID" value="KAG7482750.1"/>
    <property type="molecule type" value="Genomic_DNA"/>
</dbReference>
<dbReference type="FunFam" id="2.60.40.10:FF:000284">
    <property type="entry name" value="interleukin-1 receptor accessory protein-like 1"/>
    <property type="match status" value="1"/>
</dbReference>
<comment type="subcellular location">
    <subcellularLocation>
        <location evidence="1">Membrane</location>
        <topology evidence="1">Single-pass type I membrane protein</topology>
    </subcellularLocation>
</comment>
<evidence type="ECO:0000313" key="12">
    <source>
        <dbReference type="Proteomes" id="UP000693946"/>
    </source>
</evidence>
<evidence type="ECO:0000256" key="2">
    <source>
        <dbReference type="ARBA" id="ARBA00022692"/>
    </source>
</evidence>
<dbReference type="Proteomes" id="UP000693946">
    <property type="component" value="Linkage Group LG7"/>
</dbReference>
<dbReference type="Pfam" id="PF01582">
    <property type="entry name" value="TIR"/>
    <property type="match status" value="1"/>
</dbReference>
<evidence type="ECO:0000256" key="7">
    <source>
        <dbReference type="ARBA" id="ARBA00023319"/>
    </source>
</evidence>
<keyword evidence="3" id="KW-0472">Membrane</keyword>
<name>A0AAV6Q592_SOLSE</name>
<reference evidence="11 12" key="1">
    <citation type="journal article" date="2021" name="Sci. Rep.">
        <title>Chromosome anchoring in Senegalese sole (Solea senegalensis) reveals sex-associated markers and genome rearrangements in flatfish.</title>
        <authorList>
            <person name="Guerrero-Cozar I."/>
            <person name="Gomez-Garrido J."/>
            <person name="Berbel C."/>
            <person name="Martinez-Blanch J.F."/>
            <person name="Alioto T."/>
            <person name="Claros M.G."/>
            <person name="Gagnaire P.A."/>
            <person name="Manchado M."/>
        </authorList>
    </citation>
    <scope>NUCLEOTIDE SEQUENCE [LARGE SCALE GENOMIC DNA]</scope>
    <source>
        <strain evidence="11">Sse05_10M</strain>
    </source>
</reference>
<sequence length="474" mass="53698">MLSSGGERFLHLEVVEKSRMGCFQPEQSDIELYIGTSGEIPCPAHNCTNNSDVAWYTGNISVSELSRETCVENGHFHLCEVKGKVDEDVYFCDRKVIERGVTWTFRRAVNVKVLPNKTTPKPPDIIYPDANRTEKVELDQYHRLTCDVCFQYEKNISAKVQWYLNHGGNTKQRTLLDMESPLHTQPILQEYCIRQSHIIKTVTSQHLNHTYTCFASNTAGNVSVTIKLEERVKWPSRVGYPIAFLLLAAGMAIILHMKSLELQIMYRSHFHFGNHGEKPFDVLLSHVWSATSAEMETGWTLSSPSGPETDKEACQQCMDLTNTELGEANRRPRVMLLHQVLEEQWGYRLCLLDRDIVPGGAYANDVVCAIQRSQMLICLLSADYLCNSNALFVLESGIQALLQKSTPKLLLIWTCRDSATLIQEAPLPSLVQRALKVLPSLNWATGKPTRASCDFWRSLKKAMPNHRVKLESIL</sequence>
<keyword evidence="5 10" id="KW-0675">Receptor</keyword>
<evidence type="ECO:0000259" key="9">
    <source>
        <dbReference type="PROSITE" id="PS50835"/>
    </source>
</evidence>
<comment type="caution">
    <text evidence="11">The sequence shown here is derived from an EMBL/GenBank/DDBJ whole genome shotgun (WGS) entry which is preliminary data.</text>
</comment>
<keyword evidence="6" id="KW-0325">Glycoprotein</keyword>
<evidence type="ECO:0000256" key="1">
    <source>
        <dbReference type="ARBA" id="ARBA00004479"/>
    </source>
</evidence>
<dbReference type="EMBL" id="JAGKHQ010000019">
    <property type="protein sequence ID" value="KAG7482749.1"/>
    <property type="molecule type" value="Genomic_DNA"/>
</dbReference>
<dbReference type="PANTHER" id="PTHR11890">
    <property type="entry name" value="INTERLEUKIN-1 RECEPTOR FAMILY MEMBER"/>
    <property type="match status" value="1"/>
</dbReference>
<keyword evidence="3" id="KW-1133">Transmembrane helix</keyword>
<dbReference type="PANTHER" id="PTHR11890:SF23">
    <property type="entry name" value="INTERLEUKIN-18 RECEPTOR ACCESSORY PROTEIN"/>
    <property type="match status" value="1"/>
</dbReference>
<evidence type="ECO:0000313" key="10">
    <source>
        <dbReference type="EMBL" id="KAG7482749.1"/>
    </source>
</evidence>
<evidence type="ECO:0000313" key="11">
    <source>
        <dbReference type="EMBL" id="KAG7482750.1"/>
    </source>
</evidence>
<keyword evidence="4" id="KW-1015">Disulfide bond</keyword>
<evidence type="ECO:0000256" key="3">
    <source>
        <dbReference type="ARBA" id="ARBA00022989"/>
    </source>
</evidence>
<dbReference type="InterPro" id="IPR007110">
    <property type="entry name" value="Ig-like_dom"/>
</dbReference>
<dbReference type="InterPro" id="IPR000157">
    <property type="entry name" value="TIR_dom"/>
</dbReference>
<evidence type="ECO:0000256" key="6">
    <source>
        <dbReference type="ARBA" id="ARBA00023180"/>
    </source>
</evidence>
<dbReference type="PROSITE" id="PS50104">
    <property type="entry name" value="TIR"/>
    <property type="match status" value="1"/>
</dbReference>
<protein>
    <submittedName>
        <fullName evidence="10">Interleukin-18 receptor accessory receptor-like</fullName>
    </submittedName>
</protein>
<reference evidence="11" key="2">
    <citation type="submission" date="2021-03" db="EMBL/GenBank/DDBJ databases">
        <authorList>
            <person name="Guerrero-Cozar I."/>
            <person name="Gomez-Garrido J."/>
            <person name="Berbel C."/>
            <person name="Martinez-Blanch J.F."/>
            <person name="Alioto T."/>
            <person name="Claros M.G."/>
            <person name="Gagnaire P.A."/>
            <person name="Manchado M."/>
        </authorList>
    </citation>
    <scope>NUCLEOTIDE SEQUENCE</scope>
    <source>
        <strain evidence="11">Sse05_10M</strain>
        <tissue evidence="11">Blood</tissue>
    </source>
</reference>
<dbReference type="GO" id="GO:0042008">
    <property type="term" value="F:interleukin-18 receptor activity"/>
    <property type="evidence" value="ECO:0007669"/>
    <property type="project" value="TreeGrafter"/>
</dbReference>
<keyword evidence="7" id="KW-0393">Immunoglobulin domain</keyword>
<feature type="domain" description="Ig-like" evidence="9">
    <location>
        <begin position="123"/>
        <end position="225"/>
    </location>
</feature>
<dbReference type="AlphaFoldDB" id="A0AAV6Q592"/>
<accession>A0AAV6Q592</accession>